<dbReference type="InterPro" id="IPR046532">
    <property type="entry name" value="DUF6597"/>
</dbReference>
<keyword evidence="3" id="KW-0238">DNA-binding</keyword>
<dbReference type="Pfam" id="PF20240">
    <property type="entry name" value="DUF6597"/>
    <property type="match status" value="1"/>
</dbReference>
<proteinExistence type="predicted"/>
<evidence type="ECO:0000259" key="2">
    <source>
        <dbReference type="Pfam" id="PF20240"/>
    </source>
</evidence>
<name>A0A4R6SRY9_9SPHI</name>
<dbReference type="EMBL" id="SNYC01000009">
    <property type="protein sequence ID" value="TDQ06485.1"/>
    <property type="molecule type" value="Genomic_DNA"/>
</dbReference>
<feature type="domain" description="DUF6597" evidence="2">
    <location>
        <begin position="6"/>
        <end position="99"/>
    </location>
</feature>
<dbReference type="AlphaFoldDB" id="A0A4R6SRY9"/>
<organism evidence="3 4">
    <name type="scientific">Pedobacter metabolipauper</name>
    <dbReference type="NCBI Taxonomy" id="425513"/>
    <lineage>
        <taxon>Bacteria</taxon>
        <taxon>Pseudomonadati</taxon>
        <taxon>Bacteroidota</taxon>
        <taxon>Sphingobacteriia</taxon>
        <taxon>Sphingobacteriales</taxon>
        <taxon>Sphingobacteriaceae</taxon>
        <taxon>Pedobacter</taxon>
    </lineage>
</organism>
<dbReference type="RefSeq" id="WP_133578338.1">
    <property type="nucleotide sequence ID" value="NZ_SNYC01000009.1"/>
</dbReference>
<protein>
    <submittedName>
        <fullName evidence="3">AraC-like DNA-binding protein</fullName>
    </submittedName>
</protein>
<evidence type="ECO:0000313" key="3">
    <source>
        <dbReference type="EMBL" id="TDQ06485.1"/>
    </source>
</evidence>
<dbReference type="Gene3D" id="1.10.10.60">
    <property type="entry name" value="Homeodomain-like"/>
    <property type="match status" value="1"/>
</dbReference>
<accession>A0A4R6SRY9</accession>
<evidence type="ECO:0000256" key="1">
    <source>
        <dbReference type="SAM" id="Coils"/>
    </source>
</evidence>
<feature type="coiled-coil region" evidence="1">
    <location>
        <begin position="116"/>
        <end position="143"/>
    </location>
</feature>
<evidence type="ECO:0000313" key="4">
    <source>
        <dbReference type="Proteomes" id="UP000295620"/>
    </source>
</evidence>
<gene>
    <name evidence="3" type="ORF">ATK78_4556</name>
</gene>
<dbReference type="Proteomes" id="UP000295620">
    <property type="component" value="Unassembled WGS sequence"/>
</dbReference>
<dbReference type="GO" id="GO:0003677">
    <property type="term" value="F:DNA binding"/>
    <property type="evidence" value="ECO:0007669"/>
    <property type="project" value="UniProtKB-KW"/>
</dbReference>
<keyword evidence="1" id="KW-0175">Coiled coil</keyword>
<dbReference type="OrthoDB" id="635259at2"/>
<keyword evidence="4" id="KW-1185">Reference proteome</keyword>
<reference evidence="3 4" key="1">
    <citation type="submission" date="2019-03" db="EMBL/GenBank/DDBJ databases">
        <title>Genomic Encyclopedia of Archaeal and Bacterial Type Strains, Phase II (KMG-II): from individual species to whole genera.</title>
        <authorList>
            <person name="Goeker M."/>
        </authorList>
    </citation>
    <scope>NUCLEOTIDE SEQUENCE [LARGE SCALE GENOMIC DNA]</scope>
    <source>
        <strain evidence="3 4">DSM 19035</strain>
    </source>
</reference>
<sequence length="250" mass="29341">MDSSYQQILPITSISDFIEKFWVFKNNGEEDRAITILPDGCFELFFTFSELEPLNVFLLKPQSEPSAKISKAQSVIYSISFKLLALEYIFKMRNQDFKEGKLKLSENFWDINKSDLTSFENFVDKATSKIKELTKENIDVRKRNLFQLVYASEGSMTVKELSGKVFWSSRLINLYFNYQFGFSLKSFCNLLRFQASFSHVKEGKLYPEKDYTDQNHFIKEVKRFSGVVPKELFKNAEDRFIHFTALTKKK</sequence>
<comment type="caution">
    <text evidence="3">The sequence shown here is derived from an EMBL/GenBank/DDBJ whole genome shotgun (WGS) entry which is preliminary data.</text>
</comment>